<feature type="transmembrane region" description="Helical" evidence="2">
    <location>
        <begin position="21"/>
        <end position="40"/>
    </location>
</feature>
<keyword evidence="4" id="KW-1185">Reference proteome</keyword>
<protein>
    <submittedName>
        <fullName evidence="3">Uncharacterized protein</fullName>
    </submittedName>
</protein>
<name>A0AAD5S4J2_9FUNG</name>
<feature type="compositionally biased region" description="Basic and acidic residues" evidence="1">
    <location>
        <begin position="192"/>
        <end position="222"/>
    </location>
</feature>
<dbReference type="EMBL" id="JADGJD010001272">
    <property type="protein sequence ID" value="KAJ3044758.1"/>
    <property type="molecule type" value="Genomic_DNA"/>
</dbReference>
<accession>A0AAD5S4J2</accession>
<dbReference type="Proteomes" id="UP001212841">
    <property type="component" value="Unassembled WGS sequence"/>
</dbReference>
<keyword evidence="2" id="KW-1133">Transmembrane helix</keyword>
<sequence>MPRGPSNGDSSPTINYTMKSRYALSLISHVLAIILLLISFTPEQTAAMDIPNEPIILPRVINYFLVMGSGKFAINYLTSYPFMPTNSTPPEITSLMMTINLPRARAAIANSINCTSSPYEEASSAFLSKFDKTFPASLEQYTECQSGDRTLLIQMDYTGLFPIEGAAAGEGIPLVVYHAGRAPELDESEIAESVKKEAELDKDPEFKKAMEEQDRKWANGEL</sequence>
<gene>
    <name evidence="3" type="ORF">HK097_001379</name>
</gene>
<feature type="transmembrane region" description="Helical" evidence="2">
    <location>
        <begin position="60"/>
        <end position="78"/>
    </location>
</feature>
<proteinExistence type="predicted"/>
<comment type="caution">
    <text evidence="3">The sequence shown here is derived from an EMBL/GenBank/DDBJ whole genome shotgun (WGS) entry which is preliminary data.</text>
</comment>
<organism evidence="3 4">
    <name type="scientific">Rhizophlyctis rosea</name>
    <dbReference type="NCBI Taxonomy" id="64517"/>
    <lineage>
        <taxon>Eukaryota</taxon>
        <taxon>Fungi</taxon>
        <taxon>Fungi incertae sedis</taxon>
        <taxon>Chytridiomycota</taxon>
        <taxon>Chytridiomycota incertae sedis</taxon>
        <taxon>Chytridiomycetes</taxon>
        <taxon>Rhizophlyctidales</taxon>
        <taxon>Rhizophlyctidaceae</taxon>
        <taxon>Rhizophlyctis</taxon>
    </lineage>
</organism>
<feature type="region of interest" description="Disordered" evidence="1">
    <location>
        <begin position="189"/>
        <end position="222"/>
    </location>
</feature>
<reference evidence="3" key="1">
    <citation type="submission" date="2020-05" db="EMBL/GenBank/DDBJ databases">
        <title>Phylogenomic resolution of chytrid fungi.</title>
        <authorList>
            <person name="Stajich J.E."/>
            <person name="Amses K."/>
            <person name="Simmons R."/>
            <person name="Seto K."/>
            <person name="Myers J."/>
            <person name="Bonds A."/>
            <person name="Quandt C.A."/>
            <person name="Barry K."/>
            <person name="Liu P."/>
            <person name="Grigoriev I."/>
            <person name="Longcore J.E."/>
            <person name="James T.Y."/>
        </authorList>
    </citation>
    <scope>NUCLEOTIDE SEQUENCE</scope>
    <source>
        <strain evidence="3">JEL0318</strain>
    </source>
</reference>
<evidence type="ECO:0000256" key="2">
    <source>
        <dbReference type="SAM" id="Phobius"/>
    </source>
</evidence>
<evidence type="ECO:0000256" key="1">
    <source>
        <dbReference type="SAM" id="MobiDB-lite"/>
    </source>
</evidence>
<keyword evidence="2" id="KW-0812">Transmembrane</keyword>
<keyword evidence="2" id="KW-0472">Membrane</keyword>
<evidence type="ECO:0000313" key="3">
    <source>
        <dbReference type="EMBL" id="KAJ3044758.1"/>
    </source>
</evidence>
<evidence type="ECO:0000313" key="4">
    <source>
        <dbReference type="Proteomes" id="UP001212841"/>
    </source>
</evidence>
<dbReference type="AlphaFoldDB" id="A0AAD5S4J2"/>